<proteinExistence type="inferred from homology"/>
<evidence type="ECO:0000256" key="6">
    <source>
        <dbReference type="ARBA" id="ARBA00036735"/>
    </source>
</evidence>
<dbReference type="Proteomes" id="UP001437256">
    <property type="component" value="Unassembled WGS sequence"/>
</dbReference>
<evidence type="ECO:0000256" key="7">
    <source>
        <dbReference type="ARBA" id="ARBA00036823"/>
    </source>
</evidence>
<evidence type="ECO:0000256" key="1">
    <source>
        <dbReference type="ARBA" id="ARBA00004613"/>
    </source>
</evidence>
<evidence type="ECO:0000256" key="4">
    <source>
        <dbReference type="ARBA" id="ARBA00022525"/>
    </source>
</evidence>
<evidence type="ECO:0000256" key="11">
    <source>
        <dbReference type="ARBA" id="ARBA00041912"/>
    </source>
</evidence>
<dbReference type="PANTHER" id="PTHR11954">
    <property type="entry name" value="D-DOPACHROME DECARBOXYLASE"/>
    <property type="match status" value="1"/>
</dbReference>
<keyword evidence="14" id="KW-1185">Reference proteome</keyword>
<name>A0ABR3AB22_9AGAR</name>
<evidence type="ECO:0000313" key="14">
    <source>
        <dbReference type="Proteomes" id="UP001437256"/>
    </source>
</evidence>
<comment type="caution">
    <text evidence="13">The sequence shown here is derived from an EMBL/GenBank/DDBJ whole genome shotgun (WGS) entry which is preliminary data.</text>
</comment>
<comment type="catalytic activity">
    <reaction evidence="7">
        <text>L-dopachrome = 5,6-dihydroxyindole-2-carboxylate</text>
        <dbReference type="Rhea" id="RHEA:13041"/>
        <dbReference type="ChEBI" id="CHEBI:16875"/>
        <dbReference type="ChEBI" id="CHEBI:57509"/>
        <dbReference type="EC" id="5.3.3.12"/>
    </reaction>
</comment>
<dbReference type="InterPro" id="IPR014347">
    <property type="entry name" value="Tautomerase/MIF_sf"/>
</dbReference>
<comment type="catalytic activity">
    <reaction evidence="6">
        <text>3-phenylpyruvate = enol-phenylpyruvate</text>
        <dbReference type="Rhea" id="RHEA:17097"/>
        <dbReference type="ChEBI" id="CHEBI:16815"/>
        <dbReference type="ChEBI" id="CHEBI:18005"/>
        <dbReference type="EC" id="5.3.2.1"/>
    </reaction>
</comment>
<evidence type="ECO:0000256" key="10">
    <source>
        <dbReference type="ARBA" id="ARBA00041631"/>
    </source>
</evidence>
<evidence type="ECO:0000256" key="12">
    <source>
        <dbReference type="ARBA" id="ARBA00042730"/>
    </source>
</evidence>
<sequence>MPVIDLKTNVKIDDIPSFILKLSKRAAEVTGKPEDHINVIVSQDIPMSFGGKLDPAYHCTVTLAGVIESEAYSAGFSQFFEETLGVPNDRGVIPILNLKGSQLCWRGTTISALVGVD</sequence>
<keyword evidence="4" id="KW-0964">Secreted</keyword>
<evidence type="ECO:0000256" key="2">
    <source>
        <dbReference type="ARBA" id="ARBA00005851"/>
    </source>
</evidence>
<accession>A0ABR3AB22</accession>
<organism evidence="13 14">
    <name type="scientific">Marasmius tenuissimus</name>
    <dbReference type="NCBI Taxonomy" id="585030"/>
    <lineage>
        <taxon>Eukaryota</taxon>
        <taxon>Fungi</taxon>
        <taxon>Dikarya</taxon>
        <taxon>Basidiomycota</taxon>
        <taxon>Agaricomycotina</taxon>
        <taxon>Agaricomycetes</taxon>
        <taxon>Agaricomycetidae</taxon>
        <taxon>Agaricales</taxon>
        <taxon>Marasmiineae</taxon>
        <taxon>Marasmiaceae</taxon>
        <taxon>Marasmius</taxon>
    </lineage>
</organism>
<evidence type="ECO:0000256" key="8">
    <source>
        <dbReference type="ARBA" id="ARBA00038932"/>
    </source>
</evidence>
<evidence type="ECO:0000313" key="13">
    <source>
        <dbReference type="EMBL" id="KAL0070534.1"/>
    </source>
</evidence>
<protein>
    <recommendedName>
        <fullName evidence="12">L-dopachrome isomerase</fullName>
        <ecNumber evidence="9">5.3.2.1</ecNumber>
        <ecNumber evidence="8">5.3.3.12</ecNumber>
    </recommendedName>
    <alternativeName>
        <fullName evidence="10">L-dopachrome tautomerase</fullName>
    </alternativeName>
    <alternativeName>
        <fullName evidence="11">Phenylpyruvate tautomerase</fullName>
    </alternativeName>
</protein>
<evidence type="ECO:0000256" key="5">
    <source>
        <dbReference type="ARBA" id="ARBA00023235"/>
    </source>
</evidence>
<dbReference type="SUPFAM" id="SSF55331">
    <property type="entry name" value="Tautomerase/MIF"/>
    <property type="match status" value="1"/>
</dbReference>
<dbReference type="Gene3D" id="3.30.429.10">
    <property type="entry name" value="Macrophage Migration Inhibitory Factor"/>
    <property type="match status" value="1"/>
</dbReference>
<dbReference type="Pfam" id="PF01187">
    <property type="entry name" value="MIF"/>
    <property type="match status" value="1"/>
</dbReference>
<reference evidence="13 14" key="1">
    <citation type="submission" date="2024-05" db="EMBL/GenBank/DDBJ databases">
        <title>A draft genome resource for the thread blight pathogen Marasmius tenuissimus strain MS-2.</title>
        <authorList>
            <person name="Yulfo-Soto G.E."/>
            <person name="Baruah I.K."/>
            <person name="Amoako-Attah I."/>
            <person name="Bukari Y."/>
            <person name="Meinhardt L.W."/>
            <person name="Bailey B.A."/>
            <person name="Cohen S.P."/>
        </authorList>
    </citation>
    <scope>NUCLEOTIDE SEQUENCE [LARGE SCALE GENOMIC DNA]</scope>
    <source>
        <strain evidence="13 14">MS-2</strain>
    </source>
</reference>
<dbReference type="EMBL" id="JBBXMP010000006">
    <property type="protein sequence ID" value="KAL0070534.1"/>
    <property type="molecule type" value="Genomic_DNA"/>
</dbReference>
<dbReference type="InterPro" id="IPR001398">
    <property type="entry name" value="Macrophage_inhib_fac"/>
</dbReference>
<dbReference type="PANTHER" id="PTHR11954:SF6">
    <property type="entry name" value="MACROPHAGE MIGRATION INHIBITORY FACTOR"/>
    <property type="match status" value="1"/>
</dbReference>
<comment type="similarity">
    <text evidence="2">Belongs to the MIF family.</text>
</comment>
<dbReference type="EC" id="5.3.2.1" evidence="9"/>
<gene>
    <name evidence="13" type="ORF">AAF712_002368</name>
</gene>
<keyword evidence="3" id="KW-0202">Cytokine</keyword>
<comment type="subcellular location">
    <subcellularLocation>
        <location evidence="1">Secreted</location>
    </subcellularLocation>
</comment>
<evidence type="ECO:0000256" key="3">
    <source>
        <dbReference type="ARBA" id="ARBA00022514"/>
    </source>
</evidence>
<evidence type="ECO:0000256" key="9">
    <source>
        <dbReference type="ARBA" id="ARBA00039086"/>
    </source>
</evidence>
<keyword evidence="5" id="KW-0413">Isomerase</keyword>
<dbReference type="EC" id="5.3.3.12" evidence="8"/>